<reference evidence="1 2" key="1">
    <citation type="submission" date="2020-08" db="EMBL/GenBank/DDBJ databases">
        <title>Genomic Encyclopedia of Type Strains, Phase IV (KMG-IV): sequencing the most valuable type-strain genomes for metagenomic binning, comparative biology and taxonomic classification.</title>
        <authorList>
            <person name="Goeker M."/>
        </authorList>
    </citation>
    <scope>NUCLEOTIDE SEQUENCE [LARGE SCALE GENOMIC DNA]</scope>
    <source>
        <strain evidence="1 2">DSM 28101</strain>
    </source>
</reference>
<evidence type="ECO:0000313" key="1">
    <source>
        <dbReference type="EMBL" id="MBB4122958.1"/>
    </source>
</evidence>
<protein>
    <submittedName>
        <fullName evidence="1">Uncharacterized protein</fullName>
    </submittedName>
</protein>
<keyword evidence="2" id="KW-1185">Reference proteome</keyword>
<sequence length="212" mass="23818">MHRSEFEAVKSAVSARLLASAQKEDWSELELAAAVSEVWVEILDLEINAFLQRLTKRIAAVDGGISVSNDAARKATRWAGASWKRQDWQGELSVRIEFGDPNYYRVAAGIRAYCGPDEQRKPIDSTLWGMLKHVNVEELNLLRNREESRPWWPFFSRFVGVGDLKTPAGLAYMRGGALVEGRLLEEVLAEDLLQLVRFVDTVLEEARSSSPG</sequence>
<name>A0A7W6KKE7_9HYPH</name>
<organism evidence="1 2">
    <name type="scientific">Martelella radicis</name>
    <dbReference type="NCBI Taxonomy" id="1397476"/>
    <lineage>
        <taxon>Bacteria</taxon>
        <taxon>Pseudomonadati</taxon>
        <taxon>Pseudomonadota</taxon>
        <taxon>Alphaproteobacteria</taxon>
        <taxon>Hyphomicrobiales</taxon>
        <taxon>Aurantimonadaceae</taxon>
        <taxon>Martelella</taxon>
    </lineage>
</organism>
<comment type="caution">
    <text evidence="1">The sequence shown here is derived from an EMBL/GenBank/DDBJ whole genome shotgun (WGS) entry which is preliminary data.</text>
</comment>
<accession>A0A7W6KKE7</accession>
<dbReference type="RefSeq" id="WP_183487430.1">
    <property type="nucleotide sequence ID" value="NZ_JACIDZ010000009.1"/>
</dbReference>
<dbReference type="EMBL" id="JACIDZ010000009">
    <property type="protein sequence ID" value="MBB4122958.1"/>
    <property type="molecule type" value="Genomic_DNA"/>
</dbReference>
<gene>
    <name evidence="1" type="ORF">GGR30_002893</name>
</gene>
<dbReference type="Proteomes" id="UP000530571">
    <property type="component" value="Unassembled WGS sequence"/>
</dbReference>
<evidence type="ECO:0000313" key="2">
    <source>
        <dbReference type="Proteomes" id="UP000530571"/>
    </source>
</evidence>
<dbReference type="AlphaFoldDB" id="A0A7W6KKE7"/>
<proteinExistence type="predicted"/>